<evidence type="ECO:0000256" key="1">
    <source>
        <dbReference type="SAM" id="Phobius"/>
    </source>
</evidence>
<dbReference type="InterPro" id="IPR032593">
    <property type="entry name" value="DUF4907"/>
</dbReference>
<name>A0ABW5LWH7_9BACT</name>
<gene>
    <name evidence="2" type="ORF">ACFSUS_00805</name>
</gene>
<proteinExistence type="predicted"/>
<dbReference type="Proteomes" id="UP001597469">
    <property type="component" value="Unassembled WGS sequence"/>
</dbReference>
<dbReference type="Pfam" id="PF16250">
    <property type="entry name" value="DUF4907"/>
    <property type="match status" value="1"/>
</dbReference>
<reference evidence="3" key="1">
    <citation type="journal article" date="2019" name="Int. J. Syst. Evol. Microbiol.">
        <title>The Global Catalogue of Microorganisms (GCM) 10K type strain sequencing project: providing services to taxonomists for standard genome sequencing and annotation.</title>
        <authorList>
            <consortium name="The Broad Institute Genomics Platform"/>
            <consortium name="The Broad Institute Genome Sequencing Center for Infectious Disease"/>
            <person name="Wu L."/>
            <person name="Ma J."/>
        </authorList>
    </citation>
    <scope>NUCLEOTIDE SEQUENCE [LARGE SCALE GENOMIC DNA]</scope>
    <source>
        <strain evidence="3">KCTC 42805</strain>
    </source>
</reference>
<comment type="caution">
    <text evidence="2">The sequence shown here is derived from an EMBL/GenBank/DDBJ whole genome shotgun (WGS) entry which is preliminary data.</text>
</comment>
<feature type="transmembrane region" description="Helical" evidence="1">
    <location>
        <begin position="20"/>
        <end position="40"/>
    </location>
</feature>
<accession>A0ABW5LWH7</accession>
<keyword evidence="1" id="KW-0812">Transmembrane</keyword>
<organism evidence="2 3">
    <name type="scientific">Spirosoma soli</name>
    <dbReference type="NCBI Taxonomy" id="1770529"/>
    <lineage>
        <taxon>Bacteria</taxon>
        <taxon>Pseudomonadati</taxon>
        <taxon>Bacteroidota</taxon>
        <taxon>Cytophagia</taxon>
        <taxon>Cytophagales</taxon>
        <taxon>Cytophagaceae</taxon>
        <taxon>Spirosoma</taxon>
    </lineage>
</organism>
<keyword evidence="1" id="KW-1133">Transmembrane helix</keyword>
<evidence type="ECO:0000313" key="3">
    <source>
        <dbReference type="Proteomes" id="UP001597469"/>
    </source>
</evidence>
<protein>
    <submittedName>
        <fullName evidence="2">DUF4907 domain-containing protein</fullName>
    </submittedName>
</protein>
<sequence>MPTKASSPITGSSPQGRNLTRQLLLLILVGLAIVTVYQLYRQQPHYRVQVFQTPNGWGYTVLDNGIERIYQQRIPGQSGTKGFASEEQARQVGEQVVLKLQRGKGLPTLTPAELRQLGVTVP</sequence>
<dbReference type="RefSeq" id="WP_381517710.1">
    <property type="nucleotide sequence ID" value="NZ_JBHULN010000001.1"/>
</dbReference>
<evidence type="ECO:0000313" key="2">
    <source>
        <dbReference type="EMBL" id="MFD2569150.1"/>
    </source>
</evidence>
<keyword evidence="3" id="KW-1185">Reference proteome</keyword>
<keyword evidence="1" id="KW-0472">Membrane</keyword>
<dbReference type="EMBL" id="JBHULN010000001">
    <property type="protein sequence ID" value="MFD2569150.1"/>
    <property type="molecule type" value="Genomic_DNA"/>
</dbReference>